<dbReference type="GO" id="GO:0048284">
    <property type="term" value="P:organelle fusion"/>
    <property type="evidence" value="ECO:0007669"/>
    <property type="project" value="TreeGrafter"/>
</dbReference>
<dbReference type="InterPro" id="IPR057308">
    <property type="entry name" value="CHCR_PEP5_VPS11"/>
</dbReference>
<dbReference type="GO" id="GO:0007032">
    <property type="term" value="P:endosome organization"/>
    <property type="evidence" value="ECO:0007669"/>
    <property type="project" value="TreeGrafter"/>
</dbReference>
<evidence type="ECO:0000256" key="3">
    <source>
        <dbReference type="ARBA" id="ARBA00022723"/>
    </source>
</evidence>
<dbReference type="GO" id="GO:0030897">
    <property type="term" value="C:HOPS complex"/>
    <property type="evidence" value="ECO:0007669"/>
    <property type="project" value="TreeGrafter"/>
</dbReference>
<feature type="compositionally biased region" description="Polar residues" evidence="11">
    <location>
        <begin position="426"/>
        <end position="444"/>
    </location>
</feature>
<evidence type="ECO:0000313" key="13">
    <source>
        <dbReference type="EMBL" id="KAF3801128.1"/>
    </source>
</evidence>
<dbReference type="SUPFAM" id="SSF50978">
    <property type="entry name" value="WD40 repeat-like"/>
    <property type="match status" value="1"/>
</dbReference>
<dbReference type="PANTHER" id="PTHR23323">
    <property type="entry name" value="VACUOLAR PROTEIN SORTING-ASSOCIATED PROTEIN"/>
    <property type="match status" value="1"/>
</dbReference>
<dbReference type="GO" id="GO:0006904">
    <property type="term" value="P:vesicle docking involved in exocytosis"/>
    <property type="evidence" value="ECO:0007669"/>
    <property type="project" value="TreeGrafter"/>
</dbReference>
<dbReference type="SUPFAM" id="SSF48371">
    <property type="entry name" value="ARM repeat"/>
    <property type="match status" value="1"/>
</dbReference>
<accession>A0A8H4CC91</accession>
<evidence type="ECO:0000259" key="12">
    <source>
        <dbReference type="PROSITE" id="PS50089"/>
    </source>
</evidence>
<keyword evidence="6" id="KW-0653">Protein transport</keyword>
<dbReference type="GO" id="GO:0030674">
    <property type="term" value="F:protein-macromolecule adaptor activity"/>
    <property type="evidence" value="ECO:0007669"/>
    <property type="project" value="TreeGrafter"/>
</dbReference>
<evidence type="ECO:0000256" key="2">
    <source>
        <dbReference type="ARBA" id="ARBA00022448"/>
    </source>
</evidence>
<dbReference type="Gene3D" id="3.30.1540.20">
    <property type="entry name" value="MutL, C-terminal domain, dimerisation subdomain"/>
    <property type="match status" value="1"/>
</dbReference>
<feature type="domain" description="RING-type" evidence="12">
    <location>
        <begin position="1891"/>
        <end position="1925"/>
    </location>
</feature>
<keyword evidence="4 9" id="KW-0863">Zinc-finger</keyword>
<comment type="similarity">
    <text evidence="1">Belongs to the VPS11 family.</text>
</comment>
<dbReference type="Pfam" id="PF13589">
    <property type="entry name" value="HATPase_c_3"/>
    <property type="match status" value="1"/>
</dbReference>
<feature type="region of interest" description="Disordered" evidence="11">
    <location>
        <begin position="955"/>
        <end position="988"/>
    </location>
</feature>
<dbReference type="InterPro" id="IPR057307">
    <property type="entry name" value="PEP5_VPS11_N"/>
</dbReference>
<dbReference type="InterPro" id="IPR037198">
    <property type="entry name" value="MutL_C_sf"/>
</dbReference>
<dbReference type="GeneID" id="69017934"/>
<feature type="region of interest" description="Disordered" evidence="11">
    <location>
        <begin position="399"/>
        <end position="566"/>
    </location>
</feature>
<evidence type="ECO:0000256" key="10">
    <source>
        <dbReference type="PROSITE-ProRule" id="PRU01006"/>
    </source>
</evidence>
<dbReference type="SMART" id="SM00184">
    <property type="entry name" value="RING"/>
    <property type="match status" value="1"/>
</dbReference>
<dbReference type="SUPFAM" id="SSF57850">
    <property type="entry name" value="RING/U-box"/>
    <property type="match status" value="1"/>
</dbReference>
<reference evidence="13" key="2">
    <citation type="submission" date="2020-03" db="EMBL/GenBank/DDBJ databases">
        <authorList>
            <person name="Fu F.-F."/>
            <person name="Chen J."/>
        </authorList>
    </citation>
    <scope>NUCLEOTIDE SEQUENCE</scope>
    <source>
        <strain evidence="13">Lc1</strain>
    </source>
</reference>
<dbReference type="FunFam" id="1.25.40.10:FF:000440">
    <property type="entry name" value="E3 ubiquitin-protein ligase PEP5"/>
    <property type="match status" value="1"/>
</dbReference>
<dbReference type="GO" id="GO:0005524">
    <property type="term" value="F:ATP binding"/>
    <property type="evidence" value="ECO:0007669"/>
    <property type="project" value="InterPro"/>
</dbReference>
<evidence type="ECO:0000313" key="14">
    <source>
        <dbReference type="Proteomes" id="UP000613401"/>
    </source>
</evidence>
<dbReference type="Gene3D" id="3.30.565.10">
    <property type="entry name" value="Histidine kinase-like ATPase, C-terminal domain"/>
    <property type="match status" value="1"/>
</dbReference>
<dbReference type="InterPro" id="IPR042120">
    <property type="entry name" value="MutL_C_dimsub"/>
</dbReference>
<dbReference type="EMBL" id="WVTB01000069">
    <property type="protein sequence ID" value="KAF3801128.1"/>
    <property type="molecule type" value="Genomic_DNA"/>
</dbReference>
<evidence type="ECO:0000256" key="1">
    <source>
        <dbReference type="ARBA" id="ARBA00007070"/>
    </source>
</evidence>
<dbReference type="PANTHER" id="PTHR23323:SF24">
    <property type="entry name" value="VACUOLAR PROTEIN SORTING-ASSOCIATED PROTEIN 11 HOMOLOG"/>
    <property type="match status" value="1"/>
</dbReference>
<dbReference type="SUPFAM" id="SSF118116">
    <property type="entry name" value="DNA mismatch repair protein MutL"/>
    <property type="match status" value="2"/>
</dbReference>
<comment type="subcellular location">
    <subcellularLocation>
        <location evidence="8">Endomembrane system</location>
        <topology evidence="8">Peripheral membrane protein</topology>
        <orientation evidence="8">Cytoplasmic side</orientation>
    </subcellularLocation>
</comment>
<feature type="compositionally biased region" description="Basic and acidic residues" evidence="11">
    <location>
        <begin position="399"/>
        <end position="413"/>
    </location>
</feature>
<feature type="repeat" description="CHCR" evidence="10">
    <location>
        <begin position="1404"/>
        <end position="1552"/>
    </location>
</feature>
<dbReference type="GO" id="GO:0005768">
    <property type="term" value="C:endosome"/>
    <property type="evidence" value="ECO:0007669"/>
    <property type="project" value="TreeGrafter"/>
</dbReference>
<keyword evidence="7" id="KW-0472">Membrane</keyword>
<keyword evidence="2" id="KW-0813">Transport</keyword>
<keyword evidence="3" id="KW-0479">Metal-binding</keyword>
<dbReference type="RefSeq" id="XP_045260287.1">
    <property type="nucleotide sequence ID" value="XM_045410722.1"/>
</dbReference>
<reference evidence="13" key="1">
    <citation type="journal article" date="2020" name="Phytopathology">
        <title>Genome sequence and comparative analysis of Colletotrichum gloeosporioides isolated from Liriodendron leaves.</title>
        <authorList>
            <person name="Fu F.F."/>
            <person name="Hao Z."/>
            <person name="Wang P."/>
            <person name="Lu Y."/>
            <person name="Xue L.J."/>
            <person name="Wei G."/>
            <person name="Tian Y."/>
            <person name="Baishi H."/>
            <person name="Xu H."/>
            <person name="Shi J."/>
            <person name="Cheng T."/>
            <person name="Wang G."/>
            <person name="Yi Y."/>
            <person name="Chen J."/>
        </authorList>
    </citation>
    <scope>NUCLEOTIDE SEQUENCE</scope>
    <source>
        <strain evidence="13">Lc1</strain>
    </source>
</reference>
<evidence type="ECO:0000256" key="8">
    <source>
        <dbReference type="ARBA" id="ARBA00029433"/>
    </source>
</evidence>
<dbReference type="GO" id="GO:0007033">
    <property type="term" value="P:vacuole organization"/>
    <property type="evidence" value="ECO:0007669"/>
    <property type="project" value="TreeGrafter"/>
</dbReference>
<sequence length="1980" mass="219567">MSIKPLPEDVIRRIRSSATITSLNAVVCGLIKNSFDAGATRINITVDYSRGNCTVEDDGLGILPIEFREAGGLGKLYHTSRHSSEGEAHGANGNFLASLAALSLLSITSHHHLHNSQNSLTLHNAKIMARNVPALPEQRLLAFAHGTRVIVRDLFGSMAVRVKQRAVAAEKAAVDKEWSRLVHDLAALLLAWPSPVALYARDTIHNNEIRFRPTSTSSKSVKFNLLGHSSLILAQSGLSGGLDHVSWIPIGATRGKLTVDGCISLSPVATRRAQFISFGVHPVANEHGTNVLYTEVNRVFVNSGFAIEEDVDMSLGQDELLESLKGLANRNVRPKRGLDRWPMFHFRISSSSGVRPLLTSSFEDLLEERNRTLSDMIGLLKLVCFEFLKKYHFRPHKFNDSLRRPGYEGKDEATQSSGRPGKRSRPVSTASSRSNSATPTSRQDSPFDLWQRVKAGQVSAATSKSGRSTPISSTASPLATAASSVNDEEERDLQPSLRFLDDSGNVLRRPFEDVPSISSPKKAAVSDQDSSSGSSPEEAGQYRTTETGLGGSVQPQEASQDSSQFSKVNAPFTSAFQRFKENSAQPAKEPSDWFKGVLSEWENPVFKAVQPSVPRVDDTSLGVGDEDVGSTQATDAGCCHHTTMSNVKLTGRISKAALVGAEVVSQVDAKFILVKLHREQVSGRARPELQRNSVLVLIDQHAADERCRLEALMQNYFEKVDGSDEVVARTQALDKPLQFEFSNEEHLLLRRYAHHLRRWGIVYKLGDQETSQWRHKSKQLPKVEVLSLPPSMYERCKTDPKQLAEVLRNEIWKLEEGDRPTTRPFTAAKGIAGGDIDWVSNFHGCPQGILDLLHSRSCRSAIMFNDVLSTDECKDLVRRLGQCVFPFQCAHGRPSMVPLIDMRNLNIHKETSPFIVSDIPGKLCGWCLRPRPTFVGQHSCAAVAPARATAPKLPTAASLECEAPTTTDTQRRPQHNSHRRPSDEPLTPRDVAMAFQTPTLQWKAFDFFDVAQIRLADDETRAFFESNEIASVCSGSDSLFLGSYDGFVRIVGSSWKIVKSFQAHDVGTITHMRQIEGTSLLVTVAEDLSSEPVLKIWALDKLVKKTNMPTCLSTLNITNNKKQFPISAIDLLDNLTQVAVGFANGAVTLIRGDLINDLGAKQRTVHESEEPVTGIELMTDVQGVTTLFISTTARILKLAISRRGHSSPPKTVEDLGCNVDCMTVDKKTGDVVVAREDAIYTYTLEGRGAPRAYESPKRLVSIYQDYVALICPPSSSTTDKPSDTMRRRFGGGAADALFNASTFVLLEPDLRVVGHTQSLISPFKAIFQIWGDLFVLTQDGKVNRFHEKTLQQRLEMLYQRNMFPLAIELAQKSKMDATQQSGIFRRFGDHLYQKADYDGAMIQYIKAIDTTEPSQVIRKFLDTQRIHNLIQYLEQLHEHRKATADHTTLLLNCYAKLKDIDKLEAFIKSPGDLKFDLETAISMCRQGGYYEQAAYLAKKHGETDLVVDILIEDSKKYADALDFIWRQDPEVAYPCLKKYARVLIENCPKDATTLFIDYYTGKYRPRIHIIPIEDNEESVAAGGYVAGAANAVQNLSNFLPLPYMNTSSIASPSTPGNQTKPINGDASLIMNPEDIPAPKYSPPRPRTAFSSFIDHPDEFIVFLEACLKEPALEENDRTDLYTTLFEMYLHKSNERKGDQHKEEWENKAKTLIEGQDIPMESSNVLLLSHLSDFKDGTTLVKEQSGLLFDIFRSYTSAKDTRGAIKALRKYGPEEPQLYPAALAYLTSDPRILEEAGPVELSNVLGKIDRDGLMAPLQVIQTLVGQNGSSAGGGVATMGMIKPYLHETIDRERKEIAANRRRITAFRSETEHKRAELAELGSKPAVFQSSRCSVCTAQLDLPAVHFLCKHSFHQRCLRVEGECPQCATDNATIRALRKTQIETAGKHELFKAELERSEDRFGTVAEWFGRGVMGAPNADTA</sequence>
<evidence type="ECO:0000256" key="7">
    <source>
        <dbReference type="ARBA" id="ARBA00023136"/>
    </source>
</evidence>
<dbReference type="CDD" id="cd16688">
    <property type="entry name" value="RING-H2_Vps11"/>
    <property type="match status" value="1"/>
</dbReference>
<organism evidence="13 14">
    <name type="scientific">Colletotrichum gloeosporioides</name>
    <name type="common">Anthracnose fungus</name>
    <name type="synonym">Glomerella cingulata</name>
    <dbReference type="NCBI Taxonomy" id="474922"/>
    <lineage>
        <taxon>Eukaryota</taxon>
        <taxon>Fungi</taxon>
        <taxon>Dikarya</taxon>
        <taxon>Ascomycota</taxon>
        <taxon>Pezizomycotina</taxon>
        <taxon>Sordariomycetes</taxon>
        <taxon>Hypocreomycetidae</taxon>
        <taxon>Glomerellales</taxon>
        <taxon>Glomerellaceae</taxon>
        <taxon>Colletotrichum</taxon>
        <taxon>Colletotrichum gloeosporioides species complex</taxon>
    </lineage>
</organism>
<dbReference type="SMART" id="SM00299">
    <property type="entry name" value="CLH"/>
    <property type="match status" value="1"/>
</dbReference>
<dbReference type="Pfam" id="PF08676">
    <property type="entry name" value="MutL_C"/>
    <property type="match status" value="1"/>
</dbReference>
<gene>
    <name evidence="13" type="ORF">GCG54_00010807</name>
</gene>
<dbReference type="InterPro" id="IPR036322">
    <property type="entry name" value="WD40_repeat_dom_sf"/>
</dbReference>
<dbReference type="InterPro" id="IPR036890">
    <property type="entry name" value="HATPase_C_sf"/>
</dbReference>
<dbReference type="Gene3D" id="3.30.1370.100">
    <property type="entry name" value="MutL, C-terminal domain, regulatory subdomain"/>
    <property type="match status" value="1"/>
</dbReference>
<evidence type="ECO:0000256" key="11">
    <source>
        <dbReference type="SAM" id="MobiDB-lite"/>
    </source>
</evidence>
<dbReference type="PROSITE" id="PS50236">
    <property type="entry name" value="CHCR"/>
    <property type="match status" value="1"/>
</dbReference>
<dbReference type="GO" id="GO:0006298">
    <property type="term" value="P:mismatch repair"/>
    <property type="evidence" value="ECO:0007669"/>
    <property type="project" value="InterPro"/>
</dbReference>
<dbReference type="SMART" id="SM00853">
    <property type="entry name" value="MutL_C"/>
    <property type="match status" value="1"/>
</dbReference>
<dbReference type="PROSITE" id="PS50089">
    <property type="entry name" value="ZF_RING_2"/>
    <property type="match status" value="1"/>
</dbReference>
<dbReference type="InterPro" id="IPR011990">
    <property type="entry name" value="TPR-like_helical_dom_sf"/>
</dbReference>
<dbReference type="InterPro" id="IPR000547">
    <property type="entry name" value="Clathrin_H-chain/VPS_repeat"/>
</dbReference>
<evidence type="ECO:0000256" key="5">
    <source>
        <dbReference type="ARBA" id="ARBA00022833"/>
    </source>
</evidence>
<name>A0A8H4CC91_COLGL</name>
<dbReference type="InterPro" id="IPR042121">
    <property type="entry name" value="MutL_C_regsub"/>
</dbReference>
<comment type="caution">
    <text evidence="13">The sequence shown here is derived from an EMBL/GenBank/DDBJ whole genome shotgun (WGS) entry which is preliminary data.</text>
</comment>
<feature type="compositionally biased region" description="Low complexity" evidence="11">
    <location>
        <begin position="526"/>
        <end position="535"/>
    </location>
</feature>
<dbReference type="Pfam" id="PF17122">
    <property type="entry name" value="zf-C3H2C3"/>
    <property type="match status" value="1"/>
</dbReference>
<dbReference type="InterPro" id="IPR014790">
    <property type="entry name" value="MutL_C"/>
</dbReference>
<dbReference type="InterPro" id="IPR016024">
    <property type="entry name" value="ARM-type_fold"/>
</dbReference>
<evidence type="ECO:0000256" key="4">
    <source>
        <dbReference type="ARBA" id="ARBA00022771"/>
    </source>
</evidence>
<proteinExistence type="inferred from homology"/>
<feature type="compositionally biased region" description="Polar residues" evidence="11">
    <location>
        <begin position="542"/>
        <end position="566"/>
    </location>
</feature>
<dbReference type="Pfam" id="PF23341">
    <property type="entry name" value="PEP5_VPS11_N"/>
    <property type="match status" value="1"/>
</dbReference>
<feature type="compositionally biased region" description="Low complexity" evidence="11">
    <location>
        <begin position="468"/>
        <end position="484"/>
    </location>
</feature>
<dbReference type="SUPFAM" id="SSF55874">
    <property type="entry name" value="ATPase domain of HSP90 chaperone/DNA topoisomerase II/histidine kinase"/>
    <property type="match status" value="1"/>
</dbReference>
<keyword evidence="14" id="KW-1185">Reference proteome</keyword>
<dbReference type="Gene3D" id="1.25.40.10">
    <property type="entry name" value="Tetratricopeptide repeat domain"/>
    <property type="match status" value="1"/>
</dbReference>
<keyword evidence="5" id="KW-0862">Zinc</keyword>
<dbReference type="InterPro" id="IPR001841">
    <property type="entry name" value="Znf_RING"/>
</dbReference>
<dbReference type="GO" id="GO:0008270">
    <property type="term" value="F:zinc ion binding"/>
    <property type="evidence" value="ECO:0007669"/>
    <property type="project" value="UniProtKB-KW"/>
</dbReference>
<dbReference type="GO" id="GO:0006886">
    <property type="term" value="P:intracellular protein transport"/>
    <property type="evidence" value="ECO:0007669"/>
    <property type="project" value="UniProtKB-UniRule"/>
</dbReference>
<dbReference type="Pfam" id="PF12451">
    <property type="entry name" value="VPS11_C"/>
    <property type="match status" value="1"/>
</dbReference>
<dbReference type="Pfam" id="PF23356">
    <property type="entry name" value="TPR_PEP5_VPS11"/>
    <property type="match status" value="2"/>
</dbReference>
<evidence type="ECO:0000256" key="9">
    <source>
        <dbReference type="PROSITE-ProRule" id="PRU00175"/>
    </source>
</evidence>
<dbReference type="InterPro" id="IPR024763">
    <property type="entry name" value="VPS11_C"/>
</dbReference>
<protein>
    <submittedName>
        <fullName evidence="13">Vacuolar protein sorting-associated protein 11-like</fullName>
    </submittedName>
</protein>
<dbReference type="Proteomes" id="UP000613401">
    <property type="component" value="Unassembled WGS sequence"/>
</dbReference>
<evidence type="ECO:0000256" key="6">
    <source>
        <dbReference type="ARBA" id="ARBA00022927"/>
    </source>
</evidence>